<dbReference type="EMBL" id="JAZEWV010000009">
    <property type="protein sequence ID" value="MEE4543024.1"/>
    <property type="molecule type" value="Genomic_DNA"/>
</dbReference>
<dbReference type="InterPro" id="IPR056823">
    <property type="entry name" value="TEN-like_YD-shell"/>
</dbReference>
<keyword evidence="1" id="KW-0677">Repeat</keyword>
<dbReference type="PROSITE" id="PS50818">
    <property type="entry name" value="INTEIN_C_TER"/>
    <property type="match status" value="1"/>
</dbReference>
<dbReference type="InterPro" id="IPR022385">
    <property type="entry name" value="Rhs_assc_core"/>
</dbReference>
<feature type="region of interest" description="Disordered" evidence="2">
    <location>
        <begin position="1188"/>
        <end position="1208"/>
    </location>
</feature>
<organism evidence="4 5">
    <name type="scientific">Actinacidiphila polyblastidii</name>
    <dbReference type="NCBI Taxonomy" id="3110430"/>
    <lineage>
        <taxon>Bacteria</taxon>
        <taxon>Bacillati</taxon>
        <taxon>Actinomycetota</taxon>
        <taxon>Actinomycetes</taxon>
        <taxon>Kitasatosporales</taxon>
        <taxon>Streptomycetaceae</taxon>
        <taxon>Actinacidiphila</taxon>
    </lineage>
</organism>
<feature type="region of interest" description="Disordered" evidence="2">
    <location>
        <begin position="1229"/>
        <end position="1289"/>
    </location>
</feature>
<dbReference type="RefSeq" id="WP_330795093.1">
    <property type="nucleotide sequence ID" value="NZ_JAZEWV010000009.1"/>
</dbReference>
<feature type="domain" description="Hint" evidence="3">
    <location>
        <begin position="2000"/>
        <end position="2102"/>
    </location>
</feature>
<dbReference type="InterPro" id="IPR006530">
    <property type="entry name" value="YD"/>
</dbReference>
<dbReference type="SMART" id="SM00306">
    <property type="entry name" value="HintN"/>
    <property type="match status" value="1"/>
</dbReference>
<reference evidence="4 5" key="1">
    <citation type="submission" date="2023-12" db="EMBL/GenBank/DDBJ databases">
        <title>Streptomyces sp. V4-01.</title>
        <authorList>
            <person name="Somphong A."/>
            <person name="Phongsopitanun W."/>
        </authorList>
    </citation>
    <scope>NUCLEOTIDE SEQUENCE [LARGE SCALE GENOMIC DNA]</scope>
    <source>
        <strain evidence="4 5">V4-01</strain>
    </source>
</reference>
<protein>
    <submittedName>
        <fullName evidence="4">RHS repeat-associated core domain-containing protein</fullName>
    </submittedName>
</protein>
<evidence type="ECO:0000313" key="4">
    <source>
        <dbReference type="EMBL" id="MEE4543024.1"/>
    </source>
</evidence>
<dbReference type="InterPro" id="IPR050708">
    <property type="entry name" value="T6SS_VgrG/RHS"/>
</dbReference>
<keyword evidence="5" id="KW-1185">Reference proteome</keyword>
<comment type="caution">
    <text evidence="4">The sequence shown here is derived from an EMBL/GenBank/DDBJ whole genome shotgun (WGS) entry which is preliminary data.</text>
</comment>
<dbReference type="InterPro" id="IPR003587">
    <property type="entry name" value="Hint_dom_N"/>
</dbReference>
<feature type="compositionally biased region" description="Gly residues" evidence="2">
    <location>
        <begin position="1841"/>
        <end position="1856"/>
    </location>
</feature>
<dbReference type="Gene3D" id="2.170.16.10">
    <property type="entry name" value="Hedgehog/Intein (Hint) domain"/>
    <property type="match status" value="1"/>
</dbReference>
<evidence type="ECO:0000313" key="5">
    <source>
        <dbReference type="Proteomes" id="UP001344658"/>
    </source>
</evidence>
<gene>
    <name evidence="4" type="ORF">V2S66_13735</name>
</gene>
<evidence type="ECO:0000256" key="2">
    <source>
        <dbReference type="SAM" id="MobiDB-lite"/>
    </source>
</evidence>
<dbReference type="Proteomes" id="UP001344658">
    <property type="component" value="Unassembled WGS sequence"/>
</dbReference>
<dbReference type="SUPFAM" id="SSF51294">
    <property type="entry name" value="Hedgehog/intein (Hint) domain"/>
    <property type="match status" value="1"/>
</dbReference>
<evidence type="ECO:0000256" key="1">
    <source>
        <dbReference type="ARBA" id="ARBA00022737"/>
    </source>
</evidence>
<dbReference type="NCBIfam" id="TIGR01643">
    <property type="entry name" value="YD_repeat_2x"/>
    <property type="match status" value="2"/>
</dbReference>
<feature type="compositionally biased region" description="Low complexity" evidence="2">
    <location>
        <begin position="1193"/>
        <end position="1202"/>
    </location>
</feature>
<dbReference type="InterPro" id="IPR030934">
    <property type="entry name" value="Intein_C"/>
</dbReference>
<dbReference type="NCBIfam" id="TIGR03696">
    <property type="entry name" value="Rhs_assc_core"/>
    <property type="match status" value="1"/>
</dbReference>
<feature type="compositionally biased region" description="Polar residues" evidence="2">
    <location>
        <begin position="1250"/>
        <end position="1259"/>
    </location>
</feature>
<proteinExistence type="predicted"/>
<dbReference type="InterPro" id="IPR036844">
    <property type="entry name" value="Hint_dom_sf"/>
</dbReference>
<dbReference type="PANTHER" id="PTHR32305">
    <property type="match status" value="1"/>
</dbReference>
<accession>A0ABU7PB46</accession>
<name>A0ABU7PB46_9ACTN</name>
<sequence length="2231" mass="236194">MSWFGVRSAAVSAVVALAVGLLPAVTVADASSGLSLPGVRQPKAVPVTPVAFGGGTARPDAAAAPWKAPKVVWPGAGQAEADLSGTAVRAGRLPVHVGSVGRALRADTARPSRVRVTVADRKTTQQAGVDGVLLSVGRADGVEQPGPMKVQVDYGQFRNAYGGDWSARLRLVRLPTCALTTPGLAPCQLRTPVATTNDPKAATLSAQVTAPASGATVLAAEAGASGSSGTYTATSLAPSGSWSAGGSTGAFGWAYPMAAPAVPGGLQPSVALAYNSQAVDGQTAASNNQPSWVGDGWSYAPGSIERRYKSCNDDQDGGTNSAKVGDMCWYNDNATLSLGGKSTELVYDATHGWHPADDSGEKVEKLTGAVNGDQGTAGVDGAGEYWKVTSTDGTQYFFGLNRLPGWTGSSTPETNSTWTVPVFGNQSGEPCYNASFASAWCQQAWRWQLDYVVDVHGNAMAYYWDKETNNYGRDVSLTTGNATVTPYTRGGYLDHIDYGLRSDAVYSAKAMGKVTFATSERCLSACGTFDTDHATNWPDTPVDQYCKDGSTKCAEQFSPTFWSRRRLTSVTTQVLTGGAYRNVDSWQLDQGFPPAGDGISTPMWLNSITRGSTDATGKFTALLPPVTFGGEQHANRVDKTGDGLAPFVRLRISQITTETGGTIGVYYNDPGCTATSLPAADATNTTACYPVKWAYEGDTAKLDWFNTYTVRQVVEGDDLSATPDKVTSYTYLQGAAWAKSTDEFAKADDRTYSMQRGYGLVQTRTGAGSDPRTLSETRYFRGIDGAAVMDSTGAAVTDREQFAGMPRETATYDGDDTSRLVTATSYTPWRSGATATRARTGLPDLSAYHTGTSDQRIRTTVTGGTRTTATHSTFDAYGMVATSSSAGDTARTGDESCTTTTYTRNTAEWLLDKVAELKTVDRTCDVTPALPADLNADTRTYYDGATALTTAPTKGNATKVEQINGTGSGYDQVTATPVASFDIYGRPLSVADAYGKSTTTAYTPATGEVPTQTVVTKPLSLVVTTTYDPRRAQPLTVTDANSRVTSLTYDALGRTTQLWTPAHTQAAYPSTPSEKFSYTVRNDGPIVVTTDTLNYADVYQPSYSFYDGMLRPYQTQAPSPDDSGRLVTETLYDTRGLAWRNSGTYYADGEAEAAPVTGQELKYPASTDTFYDGAGRVTQLLNRRFGDPAESSTTTYTGDTTTVIPPLGGTATTTVVDALGRPTELKQYTDPARTHAQSTVSSYDAHGRLSQVQDPTGAQWTYGYDTRGRQTSATDPDKGASTTAYDGGDRVTDVTDARGYKLHTTYDDLGRKTRLTSTYQSATTTLSDWTYDSATGGKGLPAKATQYIGGQPYSSEVTSYSTLSLPAITQVTVPGTGGLAGTYKWTTAYYATGQVKWTRQPAMGGLPQEDITPLYTANSALPVTLAAGSDPIVSQTVYDHYGRDVREEYGAFSRKVYSSQQYDEHTGALTDQIVDRDTAPERIDTSHYAYDQAGNVTSIADTTGQDAAAVTDTQCFTTDALRRITQAWTTGTDSTCAQGASATTVGGPDAYWTSYGYDAVGDRTTETQHTTASGPATDTVRTYAQPAAGTHNLPKVTQTGAAPGTDDYTYDADGNTATRTLGGSPQQTLNWDPQGHLASVTQATGTVASYTYDTDGNRLTAKDASGVTLYLPGGNELLLKPDNSLVGTRYYGYNGKAVALRTAGLISYLIADPHGTATTQIDALTQAVTRRQTTAFGAPRGTPAQGWQGTRGFVGGTTDSSTGLTHLGAREYEPATGRFISVDPLLEFDKPQSVGGYAYAEDNPVTQSDPSGLESCYPVYCGGDHGTYGNLPPVPPPSSDGAGGGGGGTGGGGGSGGGTDPCANAATVFCSLGLPEPNHNLAKPNFSQMIQNEIDVCTATYSACGAHDDRELWNSAMQIADAFVELGLRNGVIVRHGQVLTPNARHTLPTEVVETLTGGPGLGSMIVALGGGELPPVGTLFSKIGGAAKLRSALPRSAAFCSFDPKTPVLMKGGKTKPIAEIEPGDRVASADPGTGLRQGDRPVTARLVHHDDDLVDLVLRRTDGKPATVHTTSRHPFWDAGTHTWTPAAELLPGHLLATATNGRASVVAVHPLPGSADMYNLTVEDLHTYYVLAGNTPVLVHNAGCDEWAAKFQIRNGGEIKTFFGPREDRAMGPYRPKGPGTPMLNEEWFYHTVVVKDGKVYDQWHQGGIDADDYKTRFDYGDDMEFGF</sequence>
<dbReference type="Pfam" id="PF25023">
    <property type="entry name" value="TEN_YD-shell"/>
    <property type="match status" value="1"/>
</dbReference>
<evidence type="ECO:0000259" key="3">
    <source>
        <dbReference type="SMART" id="SM00306"/>
    </source>
</evidence>
<dbReference type="Gene3D" id="2.180.10.10">
    <property type="entry name" value="RHS repeat-associated core"/>
    <property type="match status" value="2"/>
</dbReference>
<dbReference type="InterPro" id="IPR031325">
    <property type="entry name" value="RHS_repeat"/>
</dbReference>
<feature type="compositionally biased region" description="Polar residues" evidence="2">
    <location>
        <begin position="1269"/>
        <end position="1284"/>
    </location>
</feature>
<dbReference type="PANTHER" id="PTHR32305:SF17">
    <property type="entry name" value="TRNA NUCLEASE WAPA"/>
    <property type="match status" value="1"/>
</dbReference>
<feature type="region of interest" description="Disordered" evidence="2">
    <location>
        <begin position="1828"/>
        <end position="1856"/>
    </location>
</feature>
<dbReference type="CDD" id="cd00081">
    <property type="entry name" value="Hint"/>
    <property type="match status" value="1"/>
</dbReference>
<dbReference type="NCBIfam" id="TIGR01443">
    <property type="entry name" value="intein_Cterm"/>
    <property type="match status" value="1"/>
</dbReference>
<dbReference type="Pfam" id="PF05593">
    <property type="entry name" value="RHS_repeat"/>
    <property type="match status" value="1"/>
</dbReference>
<dbReference type="Pfam" id="PF07591">
    <property type="entry name" value="PT-HINT"/>
    <property type="match status" value="1"/>
</dbReference>